<organism evidence="2 3">
    <name type="scientific">Candidatus Roizmanbacteria bacterium CG22_combo_CG10-13_8_21_14_all_38_20</name>
    <dbReference type="NCBI Taxonomy" id="1974862"/>
    <lineage>
        <taxon>Bacteria</taxon>
        <taxon>Candidatus Roizmaniibacteriota</taxon>
    </lineage>
</organism>
<gene>
    <name evidence="2" type="ORF">COW99_02005</name>
</gene>
<accession>A0A2H0BVW2</accession>
<comment type="caution">
    <text evidence="2">The sequence shown here is derived from an EMBL/GenBank/DDBJ whole genome shotgun (WGS) entry which is preliminary data.</text>
</comment>
<dbReference type="SUPFAM" id="SSF52833">
    <property type="entry name" value="Thioredoxin-like"/>
    <property type="match status" value="1"/>
</dbReference>
<dbReference type="PANTHER" id="PTHR34386:SF1">
    <property type="entry name" value="GLUTAREDOXIN-LIKE PROTEIN NRDH"/>
    <property type="match status" value="1"/>
</dbReference>
<dbReference type="AlphaFoldDB" id="A0A2H0BVW2"/>
<dbReference type="InterPro" id="IPR051548">
    <property type="entry name" value="Grx-like_ET"/>
</dbReference>
<dbReference type="Pfam" id="PF00462">
    <property type="entry name" value="Glutaredoxin"/>
    <property type="match status" value="1"/>
</dbReference>
<evidence type="ECO:0000313" key="3">
    <source>
        <dbReference type="Proteomes" id="UP000231246"/>
    </source>
</evidence>
<name>A0A2H0BVW2_9BACT</name>
<dbReference type="InterPro" id="IPR036249">
    <property type="entry name" value="Thioredoxin-like_sf"/>
</dbReference>
<dbReference type="CDD" id="cd02976">
    <property type="entry name" value="NrdH"/>
    <property type="match status" value="1"/>
</dbReference>
<dbReference type="PROSITE" id="PS51354">
    <property type="entry name" value="GLUTAREDOXIN_2"/>
    <property type="match status" value="1"/>
</dbReference>
<dbReference type="GO" id="GO:0045454">
    <property type="term" value="P:cell redox homeostasis"/>
    <property type="evidence" value="ECO:0007669"/>
    <property type="project" value="TreeGrafter"/>
</dbReference>
<reference evidence="2 3" key="1">
    <citation type="submission" date="2017-09" db="EMBL/GenBank/DDBJ databases">
        <title>Depth-based differentiation of microbial function through sediment-hosted aquifers and enrichment of novel symbionts in the deep terrestrial subsurface.</title>
        <authorList>
            <person name="Probst A.J."/>
            <person name="Ladd B."/>
            <person name="Jarett J.K."/>
            <person name="Geller-Mcgrath D.E."/>
            <person name="Sieber C.M."/>
            <person name="Emerson J.B."/>
            <person name="Anantharaman K."/>
            <person name="Thomas B.C."/>
            <person name="Malmstrom R."/>
            <person name="Stieglmeier M."/>
            <person name="Klingl A."/>
            <person name="Woyke T."/>
            <person name="Ryan C.M."/>
            <person name="Banfield J.F."/>
        </authorList>
    </citation>
    <scope>NUCLEOTIDE SEQUENCE [LARGE SCALE GENOMIC DNA]</scope>
    <source>
        <strain evidence="2">CG22_combo_CG10-13_8_21_14_all_38_20</strain>
    </source>
</reference>
<dbReference type="EMBL" id="PCTA01000014">
    <property type="protein sequence ID" value="PIP61826.1"/>
    <property type="molecule type" value="Genomic_DNA"/>
</dbReference>
<evidence type="ECO:0000259" key="1">
    <source>
        <dbReference type="Pfam" id="PF00462"/>
    </source>
</evidence>
<dbReference type="Gene3D" id="3.40.30.10">
    <property type="entry name" value="Glutaredoxin"/>
    <property type="match status" value="1"/>
</dbReference>
<dbReference type="InterPro" id="IPR002109">
    <property type="entry name" value="Glutaredoxin"/>
</dbReference>
<dbReference type="GO" id="GO:0009055">
    <property type="term" value="F:electron transfer activity"/>
    <property type="evidence" value="ECO:0007669"/>
    <property type="project" value="TreeGrafter"/>
</dbReference>
<dbReference type="PANTHER" id="PTHR34386">
    <property type="entry name" value="GLUTAREDOXIN"/>
    <property type="match status" value="1"/>
</dbReference>
<dbReference type="Proteomes" id="UP000231246">
    <property type="component" value="Unassembled WGS sequence"/>
</dbReference>
<proteinExistence type="predicted"/>
<evidence type="ECO:0000313" key="2">
    <source>
        <dbReference type="EMBL" id="PIP61826.1"/>
    </source>
</evidence>
<sequence>MKNVTIYSTPSCHFCHATKEFFKEHSIVFNDYNVSEDSAKRDEMIQKSGQMGVPVIFVDNEMVIGFDEPKLRKLLEIKN</sequence>
<feature type="domain" description="Glutaredoxin" evidence="1">
    <location>
        <begin position="4"/>
        <end position="63"/>
    </location>
</feature>
<protein>
    <submittedName>
        <fullName evidence="2">NrdH-redoxin</fullName>
    </submittedName>
</protein>